<name>W4V708_9FIRM</name>
<protein>
    <submittedName>
        <fullName evidence="1">Phosphatase 2C-like</fullName>
    </submittedName>
</protein>
<dbReference type="Proteomes" id="UP000019109">
    <property type="component" value="Unassembled WGS sequence"/>
</dbReference>
<evidence type="ECO:0000313" key="2">
    <source>
        <dbReference type="Proteomes" id="UP000019109"/>
    </source>
</evidence>
<gene>
    <name evidence="1" type="ORF">JCM21531_2057</name>
</gene>
<evidence type="ECO:0000313" key="1">
    <source>
        <dbReference type="EMBL" id="GAE88603.1"/>
    </source>
</evidence>
<proteinExistence type="predicted"/>
<dbReference type="STRING" id="1294263.JCM21531_2057"/>
<keyword evidence="2" id="KW-1185">Reference proteome</keyword>
<dbReference type="EMBL" id="BAVR01000021">
    <property type="protein sequence ID" value="GAE88603.1"/>
    <property type="molecule type" value="Genomic_DNA"/>
</dbReference>
<organism evidence="1 2">
    <name type="scientific">Acetivibrio straminisolvens JCM 21531</name>
    <dbReference type="NCBI Taxonomy" id="1294263"/>
    <lineage>
        <taxon>Bacteria</taxon>
        <taxon>Bacillati</taxon>
        <taxon>Bacillota</taxon>
        <taxon>Clostridia</taxon>
        <taxon>Eubacteriales</taxon>
        <taxon>Oscillospiraceae</taxon>
        <taxon>Acetivibrio</taxon>
    </lineage>
</organism>
<comment type="caution">
    <text evidence="1">The sequence shown here is derived from an EMBL/GenBank/DDBJ whole genome shotgun (WGS) entry which is preliminary data.</text>
</comment>
<sequence length="42" mass="4697">MQENHNKPASELSSLISNNIFGFTGGKEIKDDITFLLMEVVE</sequence>
<accession>W4V708</accession>
<reference evidence="1" key="1">
    <citation type="journal article" date="2014" name="Genome Announc.">
        <title>Draft Genome Sequence of Clostridium straminisolvens Strain JCM 21531T, Isolated from a Cellulose-Degrading Bacterial Community.</title>
        <authorList>
            <person name="Yuki M."/>
            <person name="Oshima K."/>
            <person name="Suda W."/>
            <person name="Sakamoto M."/>
            <person name="Kitamura K."/>
            <person name="Iida T."/>
            <person name="Hattori M."/>
            <person name="Ohkuma M."/>
        </authorList>
    </citation>
    <scope>NUCLEOTIDE SEQUENCE [LARGE SCALE GENOMIC DNA]</scope>
    <source>
        <strain evidence="1">JCM 21531</strain>
    </source>
</reference>
<dbReference type="AlphaFoldDB" id="W4V708"/>